<accession>A0ACB8CUP4</accession>
<dbReference type="Proteomes" id="UP000821865">
    <property type="component" value="Chromosome 4"/>
</dbReference>
<proteinExistence type="predicted"/>
<protein>
    <submittedName>
        <fullName evidence="1">Uncharacterized protein</fullName>
    </submittedName>
</protein>
<evidence type="ECO:0000313" key="1">
    <source>
        <dbReference type="EMBL" id="KAH7952879.1"/>
    </source>
</evidence>
<gene>
    <name evidence="1" type="ORF">HPB49_002279</name>
</gene>
<dbReference type="EMBL" id="CM023473">
    <property type="protein sequence ID" value="KAH7952879.1"/>
    <property type="molecule type" value="Genomic_DNA"/>
</dbReference>
<reference evidence="1" key="1">
    <citation type="submission" date="2020-05" db="EMBL/GenBank/DDBJ databases">
        <title>Large-scale comparative analyses of tick genomes elucidate their genetic diversity and vector capacities.</title>
        <authorList>
            <person name="Jia N."/>
            <person name="Wang J."/>
            <person name="Shi W."/>
            <person name="Du L."/>
            <person name="Sun Y."/>
            <person name="Zhan W."/>
            <person name="Jiang J."/>
            <person name="Wang Q."/>
            <person name="Zhang B."/>
            <person name="Ji P."/>
            <person name="Sakyi L.B."/>
            <person name="Cui X."/>
            <person name="Yuan T."/>
            <person name="Jiang B."/>
            <person name="Yang W."/>
            <person name="Lam T.T.-Y."/>
            <person name="Chang Q."/>
            <person name="Ding S."/>
            <person name="Wang X."/>
            <person name="Zhu J."/>
            <person name="Ruan X."/>
            <person name="Zhao L."/>
            <person name="Wei J."/>
            <person name="Que T."/>
            <person name="Du C."/>
            <person name="Cheng J."/>
            <person name="Dai P."/>
            <person name="Han X."/>
            <person name="Huang E."/>
            <person name="Gao Y."/>
            <person name="Liu J."/>
            <person name="Shao H."/>
            <person name="Ye R."/>
            <person name="Li L."/>
            <person name="Wei W."/>
            <person name="Wang X."/>
            <person name="Wang C."/>
            <person name="Yang T."/>
            <person name="Huo Q."/>
            <person name="Li W."/>
            <person name="Guo W."/>
            <person name="Chen H."/>
            <person name="Zhou L."/>
            <person name="Ni X."/>
            <person name="Tian J."/>
            <person name="Zhou Y."/>
            <person name="Sheng Y."/>
            <person name="Liu T."/>
            <person name="Pan Y."/>
            <person name="Xia L."/>
            <person name="Li J."/>
            <person name="Zhao F."/>
            <person name="Cao W."/>
        </authorList>
    </citation>
    <scope>NUCLEOTIDE SEQUENCE</scope>
    <source>
        <strain evidence="1">Dsil-2018</strain>
    </source>
</reference>
<keyword evidence="2" id="KW-1185">Reference proteome</keyword>
<organism evidence="1 2">
    <name type="scientific">Dermacentor silvarum</name>
    <name type="common">Tick</name>
    <dbReference type="NCBI Taxonomy" id="543639"/>
    <lineage>
        <taxon>Eukaryota</taxon>
        <taxon>Metazoa</taxon>
        <taxon>Ecdysozoa</taxon>
        <taxon>Arthropoda</taxon>
        <taxon>Chelicerata</taxon>
        <taxon>Arachnida</taxon>
        <taxon>Acari</taxon>
        <taxon>Parasitiformes</taxon>
        <taxon>Ixodida</taxon>
        <taxon>Ixodoidea</taxon>
        <taxon>Ixodidae</taxon>
        <taxon>Rhipicephalinae</taxon>
        <taxon>Dermacentor</taxon>
    </lineage>
</organism>
<sequence>MRVRSTLLSTLCLNNRRVASKVNISHCHQIREQLRDPRCGIIQSHQVLIAAYARNMPGKLFYCDDEKDLVTELVRKYTCSIENNKSDTVSLTRKLKAWEALTAEFNSAENVRPRTVAQLRKLWDNMKQRWKKEKAKQIRDAMATGGGPPPEPMDDRLLQIEAAVPHLSERVNNPYDSDRPPSKQPGDRVADIIARMTQSNAEDSDDDRTLELSSTDYSYMDSANARSPLPADPTEGSSEPVQATQQASQPTQCTATQSASSQETAVSRRALLQQTLSTELDSRLQALQDERCQRATEHKARMRMMEEEHGWKRQQYADEEKKRSYLHRMQFRLLRAKPKVSSMKAEVLAKQLAGDEAN</sequence>
<comment type="caution">
    <text evidence="1">The sequence shown here is derived from an EMBL/GenBank/DDBJ whole genome shotgun (WGS) entry which is preliminary data.</text>
</comment>
<evidence type="ECO:0000313" key="2">
    <source>
        <dbReference type="Proteomes" id="UP000821865"/>
    </source>
</evidence>
<name>A0ACB8CUP4_DERSI</name>